<dbReference type="EMBL" id="PRDK01000005">
    <property type="protein sequence ID" value="MBE8713746.1"/>
    <property type="molecule type" value="Genomic_DNA"/>
</dbReference>
<dbReference type="RefSeq" id="WP_196933902.1">
    <property type="nucleotide sequence ID" value="NZ_MU158697.1"/>
</dbReference>
<name>A0A928UUU1_9SPHI</name>
<organism evidence="2 3">
    <name type="scientific">Sphingobacterium hungaricum</name>
    <dbReference type="NCBI Taxonomy" id="2082723"/>
    <lineage>
        <taxon>Bacteria</taxon>
        <taxon>Pseudomonadati</taxon>
        <taxon>Bacteroidota</taxon>
        <taxon>Sphingobacteriia</taxon>
        <taxon>Sphingobacteriales</taxon>
        <taxon>Sphingobacteriaceae</taxon>
        <taxon>Sphingobacterium</taxon>
    </lineage>
</organism>
<accession>A0A928UUU1</accession>
<sequence length="161" mass="18039">MRSKKSITEAIRIGRNPFIKLIDGLSEEELNYIPAGFNNNIIWNFGHIVVSTQILCYVRSGILPDMSSIKYAEDFKKGSKPTRNISAPEIEELKNLALGTIAQLEADYIDGKLSSITPFSTETFGVEMNEIEEVLLMSLSHDALHYGYALAQKRVLQKSID</sequence>
<evidence type="ECO:0000259" key="1">
    <source>
        <dbReference type="Pfam" id="PF12867"/>
    </source>
</evidence>
<dbReference type="Pfam" id="PF12867">
    <property type="entry name" value="DinB_2"/>
    <property type="match status" value="1"/>
</dbReference>
<gene>
    <name evidence="2" type="ORF">C4F49_08640</name>
</gene>
<keyword evidence="3" id="KW-1185">Reference proteome</keyword>
<comment type="caution">
    <text evidence="2">The sequence shown here is derived from an EMBL/GenBank/DDBJ whole genome shotgun (WGS) entry which is preliminary data.</text>
</comment>
<dbReference type="AlphaFoldDB" id="A0A928UUU1"/>
<dbReference type="Proteomes" id="UP000616201">
    <property type="component" value="Unassembled WGS sequence"/>
</dbReference>
<proteinExistence type="predicted"/>
<protein>
    <recommendedName>
        <fullName evidence="1">DinB-like domain-containing protein</fullName>
    </recommendedName>
</protein>
<feature type="domain" description="DinB-like" evidence="1">
    <location>
        <begin position="14"/>
        <end position="148"/>
    </location>
</feature>
<reference evidence="2" key="1">
    <citation type="submission" date="2018-02" db="EMBL/GenBank/DDBJ databases">
        <authorList>
            <person name="Vasarhelyi B.M."/>
            <person name="Deshmukh S."/>
            <person name="Balint B."/>
            <person name="Kukolya J."/>
        </authorList>
    </citation>
    <scope>NUCLEOTIDE SEQUENCE</scope>
    <source>
        <strain evidence="2">KB22</strain>
    </source>
</reference>
<evidence type="ECO:0000313" key="3">
    <source>
        <dbReference type="Proteomes" id="UP000616201"/>
    </source>
</evidence>
<dbReference type="InterPro" id="IPR034660">
    <property type="entry name" value="DinB/YfiT-like"/>
</dbReference>
<dbReference type="SUPFAM" id="SSF109854">
    <property type="entry name" value="DinB/YfiT-like putative metalloenzymes"/>
    <property type="match status" value="1"/>
</dbReference>
<dbReference type="Gene3D" id="1.20.120.450">
    <property type="entry name" value="dinb family like domain"/>
    <property type="match status" value="1"/>
</dbReference>
<evidence type="ECO:0000313" key="2">
    <source>
        <dbReference type="EMBL" id="MBE8713746.1"/>
    </source>
</evidence>
<dbReference type="InterPro" id="IPR024775">
    <property type="entry name" value="DinB-like"/>
</dbReference>